<dbReference type="Proteomes" id="UP000226031">
    <property type="component" value="Unassembled WGS sequence"/>
</dbReference>
<gene>
    <name evidence="1" type="ORF">GX50_02657</name>
</gene>
<sequence length="89" mass="9786">MATYSMSTPYCGRNCMQETTARICALLVKANGQQDREAFPTCWLPTGLAIWDEVNTPDPCSLGLQNIDEKDRPDAGNHILLGGSHHIPQ</sequence>
<reference evidence="1 2" key="1">
    <citation type="submission" date="2017-10" db="EMBL/GenBank/DDBJ databases">
        <title>Comparative genomics in systemic dimorphic fungi from Ajellomycetaceae.</title>
        <authorList>
            <person name="Munoz J.F."/>
            <person name="Mcewen J.G."/>
            <person name="Clay O.K."/>
            <person name="Cuomo C.A."/>
        </authorList>
    </citation>
    <scope>NUCLEOTIDE SEQUENCE [LARGE SCALE GENOMIC DNA]</scope>
    <source>
        <strain evidence="1 2">UAMH4076</strain>
    </source>
</reference>
<comment type="caution">
    <text evidence="1">The sequence shown here is derived from an EMBL/GenBank/DDBJ whole genome shotgun (WGS) entry which is preliminary data.</text>
</comment>
<dbReference type="EMBL" id="PDND01000039">
    <property type="protein sequence ID" value="PGH34474.1"/>
    <property type="molecule type" value="Genomic_DNA"/>
</dbReference>
<protein>
    <submittedName>
        <fullName evidence="1">Uncharacterized protein</fullName>
    </submittedName>
</protein>
<evidence type="ECO:0000313" key="1">
    <source>
        <dbReference type="EMBL" id="PGH34474.1"/>
    </source>
</evidence>
<accession>A0A2B7ZDD8</accession>
<proteinExistence type="predicted"/>
<organism evidence="1 2">
    <name type="scientific">[Emmonsia] crescens</name>
    <dbReference type="NCBI Taxonomy" id="73230"/>
    <lineage>
        <taxon>Eukaryota</taxon>
        <taxon>Fungi</taxon>
        <taxon>Dikarya</taxon>
        <taxon>Ascomycota</taxon>
        <taxon>Pezizomycotina</taxon>
        <taxon>Eurotiomycetes</taxon>
        <taxon>Eurotiomycetidae</taxon>
        <taxon>Onygenales</taxon>
        <taxon>Ajellomycetaceae</taxon>
        <taxon>Emergomyces</taxon>
    </lineage>
</organism>
<dbReference type="AlphaFoldDB" id="A0A2B7ZDD8"/>
<name>A0A2B7ZDD8_9EURO</name>
<evidence type="ECO:0000313" key="2">
    <source>
        <dbReference type="Proteomes" id="UP000226031"/>
    </source>
</evidence>
<keyword evidence="2" id="KW-1185">Reference proteome</keyword>